<feature type="domain" description="DNA primase/polymerase bifunctional N-terminal" evidence="1">
    <location>
        <begin position="13"/>
        <end position="220"/>
    </location>
</feature>
<keyword evidence="3" id="KW-1185">Reference proteome</keyword>
<dbReference type="AlphaFoldDB" id="A0A1V0BA26"/>
<gene>
    <name evidence="2" type="ORF">BVH74_18635</name>
</gene>
<dbReference type="SMART" id="SM00943">
    <property type="entry name" value="Prim-Pol"/>
    <property type="match status" value="1"/>
</dbReference>
<dbReference type="InterPro" id="IPR015330">
    <property type="entry name" value="DNA_primase/pol_bifunc_N"/>
</dbReference>
<sequence length="825" mass="92500">MTEKREAPTSTWARRYIETFGLALVSIEPGEKAPKGMGWNQPGGYHTDPESAEGFWQRHPQHNLGVVLGPSRVCSLDVDDVEWTRYALRELLGVDLDAMADSNPTVVGNPQRFRVLFRVPAGVELGRHSLTWPHQYDPDGSRFKALLAEAKAAKEAGDAEAEAQAKAEADKIKRFTVFELRAGLVQDVLPPSIHPDTGKPYTWRTAPDADAGLPVLPQALLAVWLNWDAFKRDALAACPWVPRPAAVVRHPARAAPPQSGGGGDVIEQFNRAHDVESLLAAHGYERRGNKWLAPSSSSGLPGVTVTDGRVYSHHASDPLCNDHQNDAFDVFRILEHDGDVRAATKAAAQILGLDNRSARQSLPAVRDDAPLLGADDLPGAPSGVCDSLADAENLPPALTHAGGEGVFRIGAQELLNDFVLIYGTDLVWDCNRRRMVKMTALREVVGRERLKLWQESTSRRVAEDVVFDPTCACRATLLNLYDGFKLTPDERGREGCALILAHLWRLCGYREDEYFFLLRWIAYPLQNPGAKMSTSIVMFGAEGPGKSLVWEKVVKRIYGEYGVTIGQAQLESQFTGWQSRKLFALAEEVVSRQEMRHYKGLLKHLVTGETLQINEKMQSLREEANHLNFVFLSNSTVPLELDDGDRRYMVLYVDKVPPQGYFDNLLAEIAGGGTEAFYHYLLNLDMTGFNAHTKPPLNAEKEQLIEGSLTPARYFIRIWLRGETDWPVGAVVAGDLYRAFCRWCERANEFKRREREFYQEAMRDMQQVRKDIHYPHEMDRHRTCRIYLPPAMAAREQDKQWLAEVGDQCRVFHKAVSEQARSLAA</sequence>
<dbReference type="SUPFAM" id="SSF56747">
    <property type="entry name" value="Prim-pol domain"/>
    <property type="match status" value="1"/>
</dbReference>
<dbReference type="RefSeq" id="WP_080051552.1">
    <property type="nucleotide sequence ID" value="NZ_CP020100.1"/>
</dbReference>
<dbReference type="EMBL" id="CP020100">
    <property type="protein sequence ID" value="AQZ96644.1"/>
    <property type="molecule type" value="Genomic_DNA"/>
</dbReference>
<reference evidence="2 3" key="1">
    <citation type="submission" date="2017-03" db="EMBL/GenBank/DDBJ databases">
        <title>Complete genome sequence of the novel DNRA strain Pseudomonas sp. S-6-2 isolated from Chinese polluted river sediment. Journal of Biotechnology.</title>
        <authorList>
            <person name="Li J."/>
            <person name="Xiang F."/>
            <person name="Wang L."/>
            <person name="Xi L."/>
            <person name="Liu J."/>
        </authorList>
    </citation>
    <scope>NUCLEOTIDE SEQUENCE [LARGE SCALE GENOMIC DNA]</scope>
    <source>
        <strain evidence="2 3">S-6-2</strain>
    </source>
</reference>
<dbReference type="KEGG" id="ppha:BVH74_18635"/>
<dbReference type="Pfam" id="PF19263">
    <property type="entry name" value="DUF5906"/>
    <property type="match status" value="1"/>
</dbReference>
<dbReference type="Proteomes" id="UP000243488">
    <property type="component" value="Chromosome"/>
</dbReference>
<evidence type="ECO:0000259" key="1">
    <source>
        <dbReference type="SMART" id="SM00943"/>
    </source>
</evidence>
<evidence type="ECO:0000313" key="3">
    <source>
        <dbReference type="Proteomes" id="UP000243488"/>
    </source>
</evidence>
<organism evidence="2 3">
    <name type="scientific">Halopseudomonas phragmitis</name>
    <dbReference type="NCBI Taxonomy" id="1931241"/>
    <lineage>
        <taxon>Bacteria</taxon>
        <taxon>Pseudomonadati</taxon>
        <taxon>Pseudomonadota</taxon>
        <taxon>Gammaproteobacteria</taxon>
        <taxon>Pseudomonadales</taxon>
        <taxon>Pseudomonadaceae</taxon>
        <taxon>Halopseudomonas</taxon>
    </lineage>
</organism>
<dbReference type="InterPro" id="IPR045455">
    <property type="entry name" value="NrS-1_pol-like_helicase"/>
</dbReference>
<proteinExistence type="predicted"/>
<dbReference type="STRING" id="1931241.BVH74_18635"/>
<dbReference type="Pfam" id="PF09250">
    <property type="entry name" value="Prim-Pol"/>
    <property type="match status" value="1"/>
</dbReference>
<name>A0A1V0BA26_9GAMM</name>
<protein>
    <recommendedName>
        <fullName evidence="1">DNA primase/polymerase bifunctional N-terminal domain-containing protein</fullName>
    </recommendedName>
</protein>
<accession>A0A1V0BA26</accession>
<evidence type="ECO:0000313" key="2">
    <source>
        <dbReference type="EMBL" id="AQZ96644.1"/>
    </source>
</evidence>